<dbReference type="RefSeq" id="WP_254744403.1">
    <property type="nucleotide sequence ID" value="NZ_JANCLU010000017.1"/>
</dbReference>
<comment type="function">
    <text evidence="4">Catalyzes the dehydration of D-mannonate.</text>
</comment>
<dbReference type="SUPFAM" id="SSF51658">
    <property type="entry name" value="Xylose isomerase-like"/>
    <property type="match status" value="1"/>
</dbReference>
<dbReference type="InterPro" id="IPR036237">
    <property type="entry name" value="Xyl_isomerase-like_sf"/>
</dbReference>
<protein>
    <recommendedName>
        <fullName evidence="7">mannonate dehydratase</fullName>
        <ecNumber evidence="7">4.2.1.8</ecNumber>
    </recommendedName>
</protein>
<sequence>MTQQGIRIGVGQFNELTDEKLRFAKQIGASGIQMNTPKLPGDARWEEKDLRALVDKTREHGLVLEAIENVPTHFYHKAMLGLPGRDEQIENYRATVRNVGRAGIPILGFHFMPNSVWRTERFAPGRGGAGCTKFDMAEVEAKASKDEWRQYLPTSLGWQETMPLRGKDEAVVTEEEMWANYTYFIKAVLPVAEEAGVKLALHPDDPPVPMLGGVARLFYKPENFIRAWEINPNSDAWGLDLCLGCCSEMPGGAANVRRMIEFFGPKGRIFYVHFRDVQGTVPNFQECFIGEGNFDPAEVMFLLQRNGFKGFLLDDHVPHMDDDTEWNHRGRAHAIGYMQGLLRMGELRAA</sequence>
<dbReference type="Proteomes" id="UP001205890">
    <property type="component" value="Unassembled WGS sequence"/>
</dbReference>
<evidence type="ECO:0000256" key="5">
    <source>
        <dbReference type="ARBA" id="ARBA00004892"/>
    </source>
</evidence>
<comment type="cofactor">
    <cofactor evidence="2">
        <name>Mn(2+)</name>
        <dbReference type="ChEBI" id="CHEBI:29035"/>
    </cofactor>
</comment>
<comment type="cofactor">
    <cofactor evidence="3">
        <name>Fe(2+)</name>
        <dbReference type="ChEBI" id="CHEBI:29033"/>
    </cofactor>
</comment>
<evidence type="ECO:0000256" key="9">
    <source>
        <dbReference type="ARBA" id="ARBA00023211"/>
    </source>
</evidence>
<evidence type="ECO:0000256" key="4">
    <source>
        <dbReference type="ARBA" id="ARBA00002713"/>
    </source>
</evidence>
<evidence type="ECO:0000313" key="12">
    <source>
        <dbReference type="Proteomes" id="UP001205890"/>
    </source>
</evidence>
<evidence type="ECO:0000256" key="7">
    <source>
        <dbReference type="ARBA" id="ARBA00012927"/>
    </source>
</evidence>
<evidence type="ECO:0000256" key="1">
    <source>
        <dbReference type="ARBA" id="ARBA00001794"/>
    </source>
</evidence>
<comment type="caution">
    <text evidence="11">The sequence shown here is derived from an EMBL/GenBank/DDBJ whole genome shotgun (WGS) entry which is preliminary data.</text>
</comment>
<reference evidence="11 12" key="1">
    <citation type="submission" date="2022-07" db="EMBL/GenBank/DDBJ databases">
        <authorList>
            <person name="Li W.-J."/>
            <person name="Deng Q.-Q."/>
        </authorList>
    </citation>
    <scope>NUCLEOTIDE SEQUENCE [LARGE SCALE GENOMIC DNA]</scope>
    <source>
        <strain evidence="11 12">SYSU M60028</strain>
    </source>
</reference>
<evidence type="ECO:0000256" key="10">
    <source>
        <dbReference type="ARBA" id="ARBA00023239"/>
    </source>
</evidence>
<evidence type="ECO:0000256" key="6">
    <source>
        <dbReference type="ARBA" id="ARBA00007389"/>
    </source>
</evidence>
<comment type="pathway">
    <text evidence="5">Carbohydrate metabolism; pentose and glucuronate interconversion.</text>
</comment>
<evidence type="ECO:0000256" key="2">
    <source>
        <dbReference type="ARBA" id="ARBA00001936"/>
    </source>
</evidence>
<name>A0ABT1LIN4_9HYPH</name>
<dbReference type="PANTHER" id="PTHR30387">
    <property type="entry name" value="MANNONATE DEHYDRATASE"/>
    <property type="match status" value="1"/>
</dbReference>
<comment type="catalytic activity">
    <reaction evidence="1">
        <text>D-mannonate = 2-dehydro-3-deoxy-D-gluconate + H2O</text>
        <dbReference type="Rhea" id="RHEA:20097"/>
        <dbReference type="ChEBI" id="CHEBI:15377"/>
        <dbReference type="ChEBI" id="CHEBI:17767"/>
        <dbReference type="ChEBI" id="CHEBI:57990"/>
        <dbReference type="EC" id="4.2.1.8"/>
    </reaction>
</comment>
<evidence type="ECO:0000256" key="8">
    <source>
        <dbReference type="ARBA" id="ARBA00023004"/>
    </source>
</evidence>
<dbReference type="PANTHER" id="PTHR30387:SF2">
    <property type="entry name" value="MANNONATE DEHYDRATASE"/>
    <property type="match status" value="1"/>
</dbReference>
<dbReference type="Pfam" id="PF03786">
    <property type="entry name" value="UxuA"/>
    <property type="match status" value="1"/>
</dbReference>
<proteinExistence type="inferred from homology"/>
<gene>
    <name evidence="11" type="ORF">NK718_16270</name>
</gene>
<organism evidence="11 12">
    <name type="scientific">Alsobacter ponti</name>
    <dbReference type="NCBI Taxonomy" id="2962936"/>
    <lineage>
        <taxon>Bacteria</taxon>
        <taxon>Pseudomonadati</taxon>
        <taxon>Pseudomonadota</taxon>
        <taxon>Alphaproteobacteria</taxon>
        <taxon>Hyphomicrobiales</taxon>
        <taxon>Alsobacteraceae</taxon>
        <taxon>Alsobacter</taxon>
    </lineage>
</organism>
<keyword evidence="10 11" id="KW-0456">Lyase</keyword>
<comment type="similarity">
    <text evidence="6">Belongs to the mannonate dehydratase family.</text>
</comment>
<dbReference type="EMBL" id="JANCLU010000017">
    <property type="protein sequence ID" value="MCP8940083.1"/>
    <property type="molecule type" value="Genomic_DNA"/>
</dbReference>
<keyword evidence="12" id="KW-1185">Reference proteome</keyword>
<dbReference type="EC" id="4.2.1.8" evidence="7"/>
<accession>A0ABT1LIN4</accession>
<keyword evidence="9" id="KW-0464">Manganese</keyword>
<dbReference type="GO" id="GO:0008927">
    <property type="term" value="F:mannonate dehydratase activity"/>
    <property type="evidence" value="ECO:0007669"/>
    <property type="project" value="UniProtKB-EC"/>
</dbReference>
<evidence type="ECO:0000313" key="11">
    <source>
        <dbReference type="EMBL" id="MCP8940083.1"/>
    </source>
</evidence>
<keyword evidence="8" id="KW-0408">Iron</keyword>
<dbReference type="Gene3D" id="3.20.20.150">
    <property type="entry name" value="Divalent-metal-dependent TIM barrel enzymes"/>
    <property type="match status" value="1"/>
</dbReference>
<evidence type="ECO:0000256" key="3">
    <source>
        <dbReference type="ARBA" id="ARBA00001954"/>
    </source>
</evidence>
<dbReference type="InterPro" id="IPR004628">
    <property type="entry name" value="Man_deHydtase"/>
</dbReference>